<dbReference type="Proteomes" id="UP000886595">
    <property type="component" value="Unassembled WGS sequence"/>
</dbReference>
<evidence type="ECO:0000313" key="1">
    <source>
        <dbReference type="EMBL" id="KAG2277498.1"/>
    </source>
</evidence>
<proteinExistence type="predicted"/>
<name>A0A8X7QXS4_BRACI</name>
<accession>A0A8X7QXS4</accession>
<evidence type="ECO:0000313" key="2">
    <source>
        <dbReference type="Proteomes" id="UP000886595"/>
    </source>
</evidence>
<protein>
    <submittedName>
        <fullName evidence="1">Uncharacterized protein</fullName>
    </submittedName>
</protein>
<comment type="caution">
    <text evidence="1">The sequence shown here is derived from an EMBL/GenBank/DDBJ whole genome shotgun (WGS) entry which is preliminary data.</text>
</comment>
<reference evidence="1 2" key="1">
    <citation type="submission" date="2020-02" db="EMBL/GenBank/DDBJ databases">
        <authorList>
            <person name="Ma Q."/>
            <person name="Huang Y."/>
            <person name="Song X."/>
            <person name="Pei D."/>
        </authorList>
    </citation>
    <scope>NUCLEOTIDE SEQUENCE [LARGE SCALE GENOMIC DNA]</scope>
    <source>
        <strain evidence="1">Sxm20200214</strain>
        <tissue evidence="1">Leaf</tissue>
    </source>
</reference>
<sequence>MNIKRCLYQFTHSHRFTFIFQIYNRNGEYSNSPPEDLQKDGYSELPVGYTSGKSEAHNSICIITDNMKVASALRKALRCRFEELKESSLGVFIKFKGRDLSLKTSPSNRGTSRTETPKCGVTRIWFLYGDLWSSWKVGQLDRDNSSEEIAGIGRGRCMAAAYLSSSLDSLKGESFQPLPRSTRGK</sequence>
<gene>
    <name evidence="1" type="ORF">Bca52824_060053</name>
</gene>
<dbReference type="EMBL" id="JAAMPC010000012">
    <property type="protein sequence ID" value="KAG2277498.1"/>
    <property type="molecule type" value="Genomic_DNA"/>
</dbReference>
<organism evidence="1 2">
    <name type="scientific">Brassica carinata</name>
    <name type="common">Ethiopian mustard</name>
    <name type="synonym">Abyssinian cabbage</name>
    <dbReference type="NCBI Taxonomy" id="52824"/>
    <lineage>
        <taxon>Eukaryota</taxon>
        <taxon>Viridiplantae</taxon>
        <taxon>Streptophyta</taxon>
        <taxon>Embryophyta</taxon>
        <taxon>Tracheophyta</taxon>
        <taxon>Spermatophyta</taxon>
        <taxon>Magnoliopsida</taxon>
        <taxon>eudicotyledons</taxon>
        <taxon>Gunneridae</taxon>
        <taxon>Pentapetalae</taxon>
        <taxon>rosids</taxon>
        <taxon>malvids</taxon>
        <taxon>Brassicales</taxon>
        <taxon>Brassicaceae</taxon>
        <taxon>Brassiceae</taxon>
        <taxon>Brassica</taxon>
    </lineage>
</organism>
<keyword evidence="2" id="KW-1185">Reference proteome</keyword>
<dbReference type="AlphaFoldDB" id="A0A8X7QXS4"/>